<evidence type="ECO:0000256" key="10">
    <source>
        <dbReference type="ARBA" id="ARBA00023146"/>
    </source>
</evidence>
<keyword evidence="7 13" id="KW-0547">Nucleotide-binding</keyword>
<comment type="caution">
    <text evidence="15">The sequence shown here is derived from an EMBL/GenBank/DDBJ whole genome shotgun (WGS) entry which is preliminary data.</text>
</comment>
<dbReference type="FunFam" id="3.30.200.20:FF:000042">
    <property type="entry name" value="Aurora kinase A"/>
    <property type="match status" value="1"/>
</dbReference>
<keyword evidence="9" id="KW-0648">Protein biosynthesis</keyword>
<dbReference type="InterPro" id="IPR002305">
    <property type="entry name" value="aa-tRNA-synth_Ic"/>
</dbReference>
<reference evidence="15" key="1">
    <citation type="submission" date="2021-01" db="EMBL/GenBank/DDBJ databases">
        <authorList>
            <consortium name="Genoscope - CEA"/>
            <person name="William W."/>
        </authorList>
    </citation>
    <scope>NUCLEOTIDE SEQUENCE</scope>
</reference>
<evidence type="ECO:0000259" key="14">
    <source>
        <dbReference type="PROSITE" id="PS50011"/>
    </source>
</evidence>
<proteinExistence type="inferred from homology"/>
<gene>
    <name evidence="15" type="ORF">POCTA_138.1.T0450236</name>
</gene>
<protein>
    <recommendedName>
        <fullName evidence="4">tyrosine--tRNA ligase</fullName>
        <ecNumber evidence="4">6.1.1.1</ecNumber>
    </recommendedName>
    <alternativeName>
        <fullName evidence="11">Tyrosyl-tRNA synthetase</fullName>
    </alternativeName>
</protein>
<evidence type="ECO:0000256" key="2">
    <source>
        <dbReference type="ARBA" id="ARBA00004514"/>
    </source>
</evidence>
<keyword evidence="8 13" id="KW-0067">ATP-binding</keyword>
<feature type="binding site" evidence="13">
    <location>
        <position position="81"/>
    </location>
    <ligand>
        <name>ATP</name>
        <dbReference type="ChEBI" id="CHEBI:30616"/>
    </ligand>
</feature>
<dbReference type="GO" id="GO:0006437">
    <property type="term" value="P:tyrosyl-tRNA aminoacylation"/>
    <property type="evidence" value="ECO:0007669"/>
    <property type="project" value="TreeGrafter"/>
</dbReference>
<name>A0A8S1UID2_PAROT</name>
<dbReference type="GO" id="GO:0004831">
    <property type="term" value="F:tyrosine-tRNA ligase activity"/>
    <property type="evidence" value="ECO:0007669"/>
    <property type="project" value="UniProtKB-EC"/>
</dbReference>
<accession>A0A8S1UID2</accession>
<sequence>MLTNYTYFRMPTYENRQPYILSTKNNNNRSVPLPPTPRREYSQISSRFQKIKFLGKGKYSDVYMAVDRATNCIFAIKIIKKSIINQFNLSKLLTQEIKIVSSMSHPNIMKFYGVISDDKEVAIILECCESSLYKLYDKLDQINEEQKLQIIFEILQAFSYLHDKSILHRDVKPENIMMIQNHIKVGDFGLAIRLKTKEKMKSICGTPQYMAPEVFKGLEYDIKADCYSLGVIIEELRCKSSEIRNMVHIFKQNDYNLRGNVKDFLQLKIFSKLIQLLMFATVDPLTGGLIWEVQGEKEKEQKEKTKVKYIEIKDVNTQFNPRPSRLSLEEKIKLLEPIGEELISKDELINLLKTKTFPICYDGFEPSGRMHIAQGLLRALNVNRLVDAGCIFIFWVADWFALLNNKMGGDLNKIKNVGRYFIEVWKAAGMKMHNVKFLWASDEINKRPNDYWLRVLDLARKFNVSRIKRCGQIMGRNDDEQDDKMAVAQLFYPCMQCNDIFFLEADICQLGMDQRKVNMLAREYADRSTDAYKPIIMSHHMMMGLLEGQTKMSKSDLNSAIFMEDSAEDVKKKIKNAYCPPQITKDNPVLDYTKEIIFGWRNKLQILRKPENGGDKEYTSYAELEADFISGALHPGDLKPAVTLVLNELIQPVRDHFAKDPEARALLQEIRSYQVTK</sequence>
<keyword evidence="5" id="KW-0963">Cytoplasm</keyword>
<keyword evidence="10" id="KW-0030">Aminoacyl-tRNA synthetase</keyword>
<dbReference type="OrthoDB" id="197206at2759"/>
<dbReference type="GO" id="GO:0005829">
    <property type="term" value="C:cytosol"/>
    <property type="evidence" value="ECO:0007669"/>
    <property type="project" value="UniProtKB-SubCell"/>
</dbReference>
<dbReference type="GO" id="GO:0005524">
    <property type="term" value="F:ATP binding"/>
    <property type="evidence" value="ECO:0007669"/>
    <property type="project" value="UniProtKB-UniRule"/>
</dbReference>
<comment type="similarity">
    <text evidence="3">Belongs to the class-I aminoacyl-tRNA synthetase family.</text>
</comment>
<dbReference type="FunFam" id="3.40.50.620:FF:000085">
    <property type="entry name" value="Tyrosine--tRNA ligase 1 cytoplasmic"/>
    <property type="match status" value="1"/>
</dbReference>
<comment type="subcellular location">
    <subcellularLocation>
        <location evidence="2">Cytoplasm</location>
        <location evidence="2">Cytosol</location>
    </subcellularLocation>
</comment>
<evidence type="ECO:0000313" key="15">
    <source>
        <dbReference type="EMBL" id="CAD8164798.1"/>
    </source>
</evidence>
<dbReference type="PROSITE" id="PS50011">
    <property type="entry name" value="PROTEIN_KINASE_DOM"/>
    <property type="match status" value="1"/>
</dbReference>
<comment type="function">
    <text evidence="1">Catalyzes the attachment of tyrosine to tRNA(Tyr) in a two-step reaction: tyrosine is first activated by ATP to form Tyr-AMP and then transferred to the acceptor end of tRNA(Tyr).</text>
</comment>
<dbReference type="PROSITE" id="PS00107">
    <property type="entry name" value="PROTEIN_KINASE_ATP"/>
    <property type="match status" value="1"/>
</dbReference>
<dbReference type="InterPro" id="IPR000719">
    <property type="entry name" value="Prot_kinase_dom"/>
</dbReference>
<dbReference type="Pfam" id="PF00579">
    <property type="entry name" value="tRNA-synt_1b"/>
    <property type="match status" value="1"/>
</dbReference>
<feature type="domain" description="Protein kinase" evidence="14">
    <location>
        <begin position="48"/>
        <end position="335"/>
    </location>
</feature>
<keyword evidence="6" id="KW-0436">Ligase</keyword>
<dbReference type="PANTHER" id="PTHR46264">
    <property type="entry name" value="TYROSINE-TRNA LIGASE"/>
    <property type="match status" value="1"/>
</dbReference>
<dbReference type="PROSITE" id="PS00108">
    <property type="entry name" value="PROTEIN_KINASE_ST"/>
    <property type="match status" value="1"/>
</dbReference>
<dbReference type="GO" id="GO:0004672">
    <property type="term" value="F:protein kinase activity"/>
    <property type="evidence" value="ECO:0007669"/>
    <property type="project" value="InterPro"/>
</dbReference>
<organism evidence="15 16">
    <name type="scientific">Paramecium octaurelia</name>
    <dbReference type="NCBI Taxonomy" id="43137"/>
    <lineage>
        <taxon>Eukaryota</taxon>
        <taxon>Sar</taxon>
        <taxon>Alveolata</taxon>
        <taxon>Ciliophora</taxon>
        <taxon>Intramacronucleata</taxon>
        <taxon>Oligohymenophorea</taxon>
        <taxon>Peniculida</taxon>
        <taxon>Parameciidae</taxon>
        <taxon>Paramecium</taxon>
    </lineage>
</organism>
<dbReference type="AlphaFoldDB" id="A0A8S1UID2"/>
<dbReference type="EC" id="6.1.1.1" evidence="4"/>
<evidence type="ECO:0000256" key="1">
    <source>
        <dbReference type="ARBA" id="ARBA00002025"/>
    </source>
</evidence>
<dbReference type="InterPro" id="IPR008271">
    <property type="entry name" value="Ser/Thr_kinase_AS"/>
</dbReference>
<evidence type="ECO:0000256" key="6">
    <source>
        <dbReference type="ARBA" id="ARBA00022598"/>
    </source>
</evidence>
<evidence type="ECO:0000256" key="4">
    <source>
        <dbReference type="ARBA" id="ARBA00013160"/>
    </source>
</evidence>
<dbReference type="FunFam" id="3.40.50.620:FF:000103">
    <property type="entry name" value="tyrosine--tRNA ligase 1, cytoplasmic"/>
    <property type="match status" value="1"/>
</dbReference>
<evidence type="ECO:0000256" key="12">
    <source>
        <dbReference type="ARBA" id="ARBA00048248"/>
    </source>
</evidence>
<dbReference type="PANTHER" id="PTHR46264:SF4">
    <property type="entry name" value="TYROSINE--TRNA LIGASE, CYTOPLASMIC"/>
    <property type="match status" value="1"/>
</dbReference>
<evidence type="ECO:0000313" key="16">
    <source>
        <dbReference type="Proteomes" id="UP000683925"/>
    </source>
</evidence>
<evidence type="ECO:0000256" key="8">
    <source>
        <dbReference type="ARBA" id="ARBA00022840"/>
    </source>
</evidence>
<dbReference type="InterPro" id="IPR050489">
    <property type="entry name" value="Tyr-tRNA_synthase"/>
</dbReference>
<evidence type="ECO:0000256" key="9">
    <source>
        <dbReference type="ARBA" id="ARBA00022917"/>
    </source>
</evidence>
<dbReference type="NCBIfam" id="NF006330">
    <property type="entry name" value="PRK08560.1"/>
    <property type="match status" value="1"/>
</dbReference>
<dbReference type="SMART" id="SM00220">
    <property type="entry name" value="S_TKc"/>
    <property type="match status" value="1"/>
</dbReference>
<evidence type="ECO:0000256" key="5">
    <source>
        <dbReference type="ARBA" id="ARBA00022490"/>
    </source>
</evidence>
<dbReference type="EMBL" id="CAJJDP010000045">
    <property type="protein sequence ID" value="CAD8164798.1"/>
    <property type="molecule type" value="Genomic_DNA"/>
</dbReference>
<evidence type="ECO:0000256" key="3">
    <source>
        <dbReference type="ARBA" id="ARBA00005594"/>
    </source>
</evidence>
<evidence type="ECO:0000256" key="13">
    <source>
        <dbReference type="PROSITE-ProRule" id="PRU10141"/>
    </source>
</evidence>
<dbReference type="Pfam" id="PF00069">
    <property type="entry name" value="Pkinase"/>
    <property type="match status" value="1"/>
</dbReference>
<dbReference type="Proteomes" id="UP000683925">
    <property type="component" value="Unassembled WGS sequence"/>
</dbReference>
<evidence type="ECO:0000256" key="11">
    <source>
        <dbReference type="ARBA" id="ARBA00033323"/>
    </source>
</evidence>
<keyword evidence="16" id="KW-1185">Reference proteome</keyword>
<dbReference type="InterPro" id="IPR017441">
    <property type="entry name" value="Protein_kinase_ATP_BS"/>
</dbReference>
<comment type="catalytic activity">
    <reaction evidence="12">
        <text>tRNA(Tyr) + L-tyrosine + ATP = L-tyrosyl-tRNA(Tyr) + AMP + diphosphate + H(+)</text>
        <dbReference type="Rhea" id="RHEA:10220"/>
        <dbReference type="Rhea" id="RHEA-COMP:9706"/>
        <dbReference type="Rhea" id="RHEA-COMP:9707"/>
        <dbReference type="ChEBI" id="CHEBI:15378"/>
        <dbReference type="ChEBI" id="CHEBI:30616"/>
        <dbReference type="ChEBI" id="CHEBI:33019"/>
        <dbReference type="ChEBI" id="CHEBI:58315"/>
        <dbReference type="ChEBI" id="CHEBI:78442"/>
        <dbReference type="ChEBI" id="CHEBI:78536"/>
        <dbReference type="ChEBI" id="CHEBI:456215"/>
        <dbReference type="EC" id="6.1.1.1"/>
    </reaction>
</comment>
<evidence type="ECO:0000256" key="7">
    <source>
        <dbReference type="ARBA" id="ARBA00022741"/>
    </source>
</evidence>